<proteinExistence type="predicted"/>
<organism evidence="1">
    <name type="scientific">candidate division CPR3 bacterium</name>
    <dbReference type="NCBI Taxonomy" id="2268181"/>
    <lineage>
        <taxon>Bacteria</taxon>
        <taxon>Bacteria division CPR3</taxon>
    </lineage>
</organism>
<dbReference type="Pfam" id="PF01041">
    <property type="entry name" value="DegT_DnrJ_EryC1"/>
    <property type="match status" value="1"/>
</dbReference>
<dbReference type="PANTHER" id="PTHR30244">
    <property type="entry name" value="TRANSAMINASE"/>
    <property type="match status" value="1"/>
</dbReference>
<dbReference type="SUPFAM" id="SSF53383">
    <property type="entry name" value="PLP-dependent transferases"/>
    <property type="match status" value="1"/>
</dbReference>
<evidence type="ECO:0008006" key="2">
    <source>
        <dbReference type="Google" id="ProtNLM"/>
    </source>
</evidence>
<dbReference type="InterPro" id="IPR015424">
    <property type="entry name" value="PyrdxlP-dep_Trfase"/>
</dbReference>
<feature type="non-terminal residue" evidence="1">
    <location>
        <position position="180"/>
    </location>
</feature>
<dbReference type="EMBL" id="DRHL01000080">
    <property type="protein sequence ID" value="HEB13634.1"/>
    <property type="molecule type" value="Genomic_DNA"/>
</dbReference>
<evidence type="ECO:0000313" key="1">
    <source>
        <dbReference type="EMBL" id="HEB13634.1"/>
    </source>
</evidence>
<dbReference type="GO" id="GO:0008483">
    <property type="term" value="F:transaminase activity"/>
    <property type="evidence" value="ECO:0007669"/>
    <property type="project" value="TreeGrafter"/>
</dbReference>
<reference evidence="1" key="1">
    <citation type="journal article" date="2020" name="mSystems">
        <title>Genome- and Community-Level Interaction Insights into Carbon Utilization and Element Cycling Functions of Hydrothermarchaeota in Hydrothermal Sediment.</title>
        <authorList>
            <person name="Zhou Z."/>
            <person name="Liu Y."/>
            <person name="Xu W."/>
            <person name="Pan J."/>
            <person name="Luo Z.H."/>
            <person name="Li M."/>
        </authorList>
    </citation>
    <scope>NUCLEOTIDE SEQUENCE [LARGE SCALE GENOMIC DNA]</scope>
    <source>
        <strain evidence="1">HyVt-369</strain>
    </source>
</reference>
<dbReference type="GO" id="GO:0000271">
    <property type="term" value="P:polysaccharide biosynthetic process"/>
    <property type="evidence" value="ECO:0007669"/>
    <property type="project" value="TreeGrafter"/>
</dbReference>
<dbReference type="InterPro" id="IPR000653">
    <property type="entry name" value="DegT/StrS_aminotransferase"/>
</dbReference>
<dbReference type="Gene3D" id="3.40.640.10">
    <property type="entry name" value="Type I PLP-dependent aspartate aminotransferase-like (Major domain)"/>
    <property type="match status" value="1"/>
</dbReference>
<gene>
    <name evidence="1" type="ORF">ENI13_01495</name>
</gene>
<dbReference type="GO" id="GO:0030170">
    <property type="term" value="F:pyridoxal phosphate binding"/>
    <property type="evidence" value="ECO:0007669"/>
    <property type="project" value="TreeGrafter"/>
</dbReference>
<comment type="caution">
    <text evidence="1">The sequence shown here is derived from an EMBL/GenBank/DDBJ whole genome shotgun (WGS) entry which is preliminary data.</text>
</comment>
<sequence>MKRNMDTKIKYGGMIFEKEERAAVERVLQKNWWTLAEEGKAFEKELAEYIGVKHAIFVNSGSSALFLIFQMLSRQPEQALKLRNEVIVPATCFPTAISAILAAGFEPVVVDVDPFDFLIDTVEVEKAINENTFGILAVHTAGNVCDLHTLQKICDGNDLILIEDNCDGLGGEYNSLKVGS</sequence>
<name>A0A7C1NMI8_UNCC3</name>
<dbReference type="PANTHER" id="PTHR30244:SF34">
    <property type="entry name" value="DTDP-4-AMINO-4,6-DIDEOXYGALACTOSE TRANSAMINASE"/>
    <property type="match status" value="1"/>
</dbReference>
<dbReference type="AlphaFoldDB" id="A0A7C1NMI8"/>
<dbReference type="Proteomes" id="UP000885695">
    <property type="component" value="Unassembled WGS sequence"/>
</dbReference>
<accession>A0A7C1NMI8</accession>
<dbReference type="InterPro" id="IPR015421">
    <property type="entry name" value="PyrdxlP-dep_Trfase_major"/>
</dbReference>
<protein>
    <recommendedName>
        <fullName evidence="2">Aminotransferase class I/II-fold pyridoxal phosphate-dependent enzyme</fullName>
    </recommendedName>
</protein>